<dbReference type="PANTHER" id="PTHR43179">
    <property type="entry name" value="RHAMNOSYLTRANSFERASE WBBL"/>
    <property type="match status" value="1"/>
</dbReference>
<dbReference type="AlphaFoldDB" id="A0A5C6C2C1"/>
<accession>A0A5C6C2C1</accession>
<proteinExistence type="inferred from homology"/>
<dbReference type="InterPro" id="IPR029044">
    <property type="entry name" value="Nucleotide-diphossugar_trans"/>
</dbReference>
<keyword evidence="3 5" id="KW-0808">Transferase</keyword>
<dbReference type="GO" id="GO:0016757">
    <property type="term" value="F:glycosyltransferase activity"/>
    <property type="evidence" value="ECO:0007669"/>
    <property type="project" value="UniProtKB-KW"/>
</dbReference>
<comment type="caution">
    <text evidence="5">The sequence shown here is derived from an EMBL/GenBank/DDBJ whole genome shotgun (WGS) entry which is preliminary data.</text>
</comment>
<evidence type="ECO:0000313" key="5">
    <source>
        <dbReference type="EMBL" id="TWU16989.1"/>
    </source>
</evidence>
<keyword evidence="6" id="KW-1185">Reference proteome</keyword>
<comment type="similarity">
    <text evidence="1">Belongs to the glycosyltransferase 2 family.</text>
</comment>
<protein>
    <submittedName>
        <fullName evidence="5">Glycosyl transferase family 2</fullName>
    </submittedName>
</protein>
<sequence length="287" mass="32004">MVLKTMRCISECSPPPDEIMVHVDGGEEDTAEAVRTEFPHAKVIVSSGNLGPGGARNKMVETAANEYVASFDDDSYPVERDYFARVIVLMETFPDVSILNAAVHHRGEHAKPDEQHASLVSDFSGGACIYRRSAFLTTSGYVPLAMAYGMEEVDLALRMHADGHRIMHTPWLRVFHDTDLGRHADPGVTAASVANIALLTFLRYPVVCWPIGVGQLLKRVKWLLHNGRRRGIVKGLLNVPSHLYGHRVYRSALRATSVHSYLKLRRTPVRMSWEPTTDPSISHRRAD</sequence>
<evidence type="ECO:0000256" key="3">
    <source>
        <dbReference type="ARBA" id="ARBA00022679"/>
    </source>
</evidence>
<evidence type="ECO:0000256" key="1">
    <source>
        <dbReference type="ARBA" id="ARBA00006739"/>
    </source>
</evidence>
<dbReference type="SUPFAM" id="SSF53448">
    <property type="entry name" value="Nucleotide-diphospho-sugar transferases"/>
    <property type="match status" value="1"/>
</dbReference>
<reference evidence="5 6" key="1">
    <citation type="journal article" date="2020" name="Antonie Van Leeuwenhoek">
        <title>Rhodopirellula heiligendammensis sp. nov., Rhodopirellula pilleata sp. nov., and Rhodopirellula solitaria sp. nov. isolated from natural or artificial marine surfaces in Northern Germany and California, USA, and emended description of the genus Rhodopirellula.</title>
        <authorList>
            <person name="Kallscheuer N."/>
            <person name="Wiegand S."/>
            <person name="Jogler M."/>
            <person name="Boedeker C."/>
            <person name="Peeters S.H."/>
            <person name="Rast P."/>
            <person name="Heuer A."/>
            <person name="Jetten M.S.M."/>
            <person name="Rohde M."/>
            <person name="Jogler C."/>
        </authorList>
    </citation>
    <scope>NUCLEOTIDE SEQUENCE [LARGE SCALE GENOMIC DNA]</scope>
    <source>
        <strain evidence="5 6">Poly21</strain>
    </source>
</reference>
<evidence type="ECO:0000313" key="6">
    <source>
        <dbReference type="Proteomes" id="UP000319908"/>
    </source>
</evidence>
<dbReference type="PANTHER" id="PTHR43179:SF12">
    <property type="entry name" value="GALACTOFURANOSYLTRANSFERASE GLFT2"/>
    <property type="match status" value="1"/>
</dbReference>
<keyword evidence="2" id="KW-0328">Glycosyltransferase</keyword>
<evidence type="ECO:0000259" key="4">
    <source>
        <dbReference type="Pfam" id="PF00535"/>
    </source>
</evidence>
<organism evidence="5 6">
    <name type="scientific">Allorhodopirellula heiligendammensis</name>
    <dbReference type="NCBI Taxonomy" id="2714739"/>
    <lineage>
        <taxon>Bacteria</taxon>
        <taxon>Pseudomonadati</taxon>
        <taxon>Planctomycetota</taxon>
        <taxon>Planctomycetia</taxon>
        <taxon>Pirellulales</taxon>
        <taxon>Pirellulaceae</taxon>
        <taxon>Allorhodopirellula</taxon>
    </lineage>
</organism>
<gene>
    <name evidence="5" type="ORF">Poly21_41980</name>
</gene>
<evidence type="ECO:0000256" key="2">
    <source>
        <dbReference type="ARBA" id="ARBA00022676"/>
    </source>
</evidence>
<dbReference type="EMBL" id="SJPU01000002">
    <property type="protein sequence ID" value="TWU16989.1"/>
    <property type="molecule type" value="Genomic_DNA"/>
</dbReference>
<dbReference type="Pfam" id="PF00535">
    <property type="entry name" value="Glycos_transf_2"/>
    <property type="match status" value="1"/>
</dbReference>
<feature type="domain" description="Glycosyltransferase 2-like" evidence="4">
    <location>
        <begin position="11"/>
        <end position="112"/>
    </location>
</feature>
<name>A0A5C6C2C1_9BACT</name>
<dbReference type="Gene3D" id="3.90.550.10">
    <property type="entry name" value="Spore Coat Polysaccharide Biosynthesis Protein SpsA, Chain A"/>
    <property type="match status" value="1"/>
</dbReference>
<dbReference type="InterPro" id="IPR001173">
    <property type="entry name" value="Glyco_trans_2-like"/>
</dbReference>
<dbReference type="Proteomes" id="UP000319908">
    <property type="component" value="Unassembled WGS sequence"/>
</dbReference>